<name>A0A8H5BSS1_9AGAR</name>
<evidence type="ECO:0000313" key="2">
    <source>
        <dbReference type="EMBL" id="KAF5327893.1"/>
    </source>
</evidence>
<proteinExistence type="predicted"/>
<accession>A0A8H5BSS1</accession>
<dbReference type="InterPro" id="IPR014752">
    <property type="entry name" value="Arrestin-like_C"/>
</dbReference>
<reference evidence="2 3" key="1">
    <citation type="journal article" date="2020" name="ISME J.">
        <title>Uncovering the hidden diversity of litter-decomposition mechanisms in mushroom-forming fungi.</title>
        <authorList>
            <person name="Floudas D."/>
            <person name="Bentzer J."/>
            <person name="Ahren D."/>
            <person name="Johansson T."/>
            <person name="Persson P."/>
            <person name="Tunlid A."/>
        </authorList>
    </citation>
    <scope>NUCLEOTIDE SEQUENCE [LARGE SCALE GENOMIC DNA]</scope>
    <source>
        <strain evidence="2 3">CBS 101986</strain>
    </source>
</reference>
<evidence type="ECO:0008006" key="4">
    <source>
        <dbReference type="Google" id="ProtNLM"/>
    </source>
</evidence>
<protein>
    <recommendedName>
        <fullName evidence="4">Arrestin-like N-terminal domain-containing protein</fullName>
    </recommendedName>
</protein>
<gene>
    <name evidence="2" type="ORF">D9619_004152</name>
</gene>
<evidence type="ECO:0000256" key="1">
    <source>
        <dbReference type="SAM" id="MobiDB-lite"/>
    </source>
</evidence>
<dbReference type="OrthoDB" id="3262423at2759"/>
<dbReference type="Gene3D" id="2.60.40.640">
    <property type="match status" value="1"/>
</dbReference>
<dbReference type="AlphaFoldDB" id="A0A8H5BSS1"/>
<keyword evidence="3" id="KW-1185">Reference proteome</keyword>
<evidence type="ECO:0000313" key="3">
    <source>
        <dbReference type="Proteomes" id="UP000567179"/>
    </source>
</evidence>
<dbReference type="Proteomes" id="UP000567179">
    <property type="component" value="Unassembled WGS sequence"/>
</dbReference>
<dbReference type="EMBL" id="JAACJJ010000014">
    <property type="protein sequence ID" value="KAF5327893.1"/>
    <property type="molecule type" value="Genomic_DNA"/>
</dbReference>
<feature type="region of interest" description="Disordered" evidence="1">
    <location>
        <begin position="18"/>
        <end position="41"/>
    </location>
</feature>
<sequence length="469" mass="51490">MSTTMTLPLFDKLPVPLGDPQAAQEPSVQDSLPDYTPRAARVSQPVEEREFEYKVERKKGVAIASLKVLAPSAYSKSIPIFCGAGPVKGSVNLYLTEPETITSVVLSVRGRFLPGHSDNMEEVTLFVISNTMWSKDSAEATTSPSFSQKKLSGTYSWPFSISIPEKVQFAEGSTSRSTPGTTEYILPQTYTERVLAASIKYEVILRIGRGKLKTDYEIPCTFGYIPLTRPPPFPALKTIAYQEGTPLLDPTVDVDGWASAKKVNISGTLFNSHPVAIECQLFLSAPLAYTRGSVIPLYMRMHSSSRQALDLLSTHKAVIVRLQRIITYSLPMKSLKNTKNYTGKDERDLVEAVWWPAPSQEQDASTSIVGMQTHTVCLNGEIHLKADLAPSTTFPAFTVEYHVCMCSFDTPGFKMAKAEQTLVKHPVDIVTSFAPGPRAVRHAPPGYDSERPVKMEFGLALSLGNAFVG</sequence>
<comment type="caution">
    <text evidence="2">The sequence shown here is derived from an EMBL/GenBank/DDBJ whole genome shotgun (WGS) entry which is preliminary data.</text>
</comment>
<organism evidence="2 3">
    <name type="scientific">Psilocybe cf. subviscida</name>
    <dbReference type="NCBI Taxonomy" id="2480587"/>
    <lineage>
        <taxon>Eukaryota</taxon>
        <taxon>Fungi</taxon>
        <taxon>Dikarya</taxon>
        <taxon>Basidiomycota</taxon>
        <taxon>Agaricomycotina</taxon>
        <taxon>Agaricomycetes</taxon>
        <taxon>Agaricomycetidae</taxon>
        <taxon>Agaricales</taxon>
        <taxon>Agaricineae</taxon>
        <taxon>Strophariaceae</taxon>
        <taxon>Psilocybe</taxon>
    </lineage>
</organism>